<proteinExistence type="predicted"/>
<sequence>MKVFKSTTRTAVTEWIERMTSDQYQEEDLSDMFQLCEAVTLQETGPKEASKALRRVFKYGNTHSHLRGLTVLQTLVENCGENFQAQINSQKFVDRLRILANSPNTDPRVHKKLMTLLAQWSNDFANQSRMYAISHLHDSLTSRRGGSFSSTRRDSEPKPVTQSSSSTSSNPSPKEKRKNVKSSKTESPNAKPQTYSSDKINEEIGLATQNATNLINALTLLGPKTDAKNDFELQELVQKCKSSSEQLVKIISTVTEGSKLGPLLQSNDQVQGALSIYSDFESGNSGISDDRISSITRKTEDNAKAKRSTTKIRRETDDLIDFDTSNSSANNGIVPDNSLLDDPFADPVTPPRTPEPEPGLRFDLKG</sequence>
<feature type="region of interest" description="Disordered" evidence="3">
    <location>
        <begin position="140"/>
        <end position="197"/>
    </location>
</feature>
<dbReference type="InterPro" id="IPR004152">
    <property type="entry name" value="GAT_dom"/>
</dbReference>
<feature type="domain" description="VHS" evidence="4">
    <location>
        <begin position="19"/>
        <end position="143"/>
    </location>
</feature>
<dbReference type="SUPFAM" id="SSF48464">
    <property type="entry name" value="ENTH/VHS domain"/>
    <property type="match status" value="1"/>
</dbReference>
<dbReference type="OrthoDB" id="10068368at2759"/>
<dbReference type="Gene3D" id="1.25.40.90">
    <property type="match status" value="1"/>
</dbReference>
<dbReference type="PROSITE" id="PS50179">
    <property type="entry name" value="VHS"/>
    <property type="match status" value="1"/>
</dbReference>
<dbReference type="Gene3D" id="1.20.58.160">
    <property type="match status" value="1"/>
</dbReference>
<dbReference type="SUPFAM" id="SSF89009">
    <property type="entry name" value="GAT-like domain"/>
    <property type="match status" value="1"/>
</dbReference>
<dbReference type="InterPro" id="IPR038425">
    <property type="entry name" value="GAT_sf"/>
</dbReference>
<feature type="region of interest" description="Disordered" evidence="3">
    <location>
        <begin position="323"/>
        <end position="366"/>
    </location>
</feature>
<name>A0A9N9AXQ6_9GLOM</name>
<comment type="caution">
    <text evidence="5">The sequence shown here is derived from an EMBL/GenBank/DDBJ whole genome shotgun (WGS) entry which is preliminary data.</text>
</comment>
<dbReference type="GO" id="GO:0006897">
    <property type="term" value="P:endocytosis"/>
    <property type="evidence" value="ECO:0007669"/>
    <property type="project" value="InterPro"/>
</dbReference>
<dbReference type="InterPro" id="IPR045007">
    <property type="entry name" value="LSB5"/>
</dbReference>
<dbReference type="AlphaFoldDB" id="A0A9N9AXQ6"/>
<dbReference type="GO" id="GO:0007034">
    <property type="term" value="P:vacuolar transport"/>
    <property type="evidence" value="ECO:0007669"/>
    <property type="project" value="UniProtKB-ARBA"/>
</dbReference>
<evidence type="ECO:0000256" key="2">
    <source>
        <dbReference type="ARBA" id="ARBA00022927"/>
    </source>
</evidence>
<dbReference type="PANTHER" id="PTHR47789:SF1">
    <property type="entry name" value="LAS SEVENTEEN-BINDING PROTEIN 5"/>
    <property type="match status" value="1"/>
</dbReference>
<reference evidence="5" key="1">
    <citation type="submission" date="2021-06" db="EMBL/GenBank/DDBJ databases">
        <authorList>
            <person name="Kallberg Y."/>
            <person name="Tangrot J."/>
            <person name="Rosling A."/>
        </authorList>
    </citation>
    <scope>NUCLEOTIDE SEQUENCE</scope>
    <source>
        <strain evidence="5">CL551</strain>
    </source>
</reference>
<dbReference type="Pfam" id="PF00790">
    <property type="entry name" value="VHS"/>
    <property type="match status" value="1"/>
</dbReference>
<dbReference type="GO" id="GO:0007015">
    <property type="term" value="P:actin filament organization"/>
    <property type="evidence" value="ECO:0007669"/>
    <property type="project" value="InterPro"/>
</dbReference>
<evidence type="ECO:0000313" key="6">
    <source>
        <dbReference type="Proteomes" id="UP000789342"/>
    </source>
</evidence>
<dbReference type="SMART" id="SM00288">
    <property type="entry name" value="VHS"/>
    <property type="match status" value="1"/>
</dbReference>
<dbReference type="PANTHER" id="PTHR47789">
    <property type="entry name" value="LAS SEVENTEEN-BINDING PROTEIN 5"/>
    <property type="match status" value="1"/>
</dbReference>
<evidence type="ECO:0000256" key="1">
    <source>
        <dbReference type="ARBA" id="ARBA00022448"/>
    </source>
</evidence>
<feature type="compositionally biased region" description="Basic and acidic residues" evidence="3">
    <location>
        <begin position="354"/>
        <end position="366"/>
    </location>
</feature>
<dbReference type="InterPro" id="IPR008942">
    <property type="entry name" value="ENTH_VHS"/>
</dbReference>
<dbReference type="GO" id="GO:0035091">
    <property type="term" value="F:phosphatidylinositol binding"/>
    <property type="evidence" value="ECO:0007669"/>
    <property type="project" value="InterPro"/>
</dbReference>
<gene>
    <name evidence="5" type="ORF">AMORRO_LOCUS5260</name>
</gene>
<dbReference type="GO" id="GO:0030479">
    <property type="term" value="C:actin cortical patch"/>
    <property type="evidence" value="ECO:0007669"/>
    <property type="project" value="TreeGrafter"/>
</dbReference>
<accession>A0A9N9AXQ6</accession>
<feature type="compositionally biased region" description="Low complexity" evidence="3">
    <location>
        <begin position="163"/>
        <end position="172"/>
    </location>
</feature>
<evidence type="ECO:0000313" key="5">
    <source>
        <dbReference type="EMBL" id="CAG8543941.1"/>
    </source>
</evidence>
<organism evidence="5 6">
    <name type="scientific">Acaulospora morrowiae</name>
    <dbReference type="NCBI Taxonomy" id="94023"/>
    <lineage>
        <taxon>Eukaryota</taxon>
        <taxon>Fungi</taxon>
        <taxon>Fungi incertae sedis</taxon>
        <taxon>Mucoromycota</taxon>
        <taxon>Glomeromycotina</taxon>
        <taxon>Glomeromycetes</taxon>
        <taxon>Diversisporales</taxon>
        <taxon>Acaulosporaceae</taxon>
        <taxon>Acaulospora</taxon>
    </lineage>
</organism>
<dbReference type="Pfam" id="PF03127">
    <property type="entry name" value="GAT"/>
    <property type="match status" value="1"/>
</dbReference>
<dbReference type="InterPro" id="IPR002014">
    <property type="entry name" value="VHS_dom"/>
</dbReference>
<feature type="compositionally biased region" description="Polar residues" evidence="3">
    <location>
        <begin position="185"/>
        <end position="197"/>
    </location>
</feature>
<dbReference type="EMBL" id="CAJVPV010003126">
    <property type="protein sequence ID" value="CAG8543941.1"/>
    <property type="molecule type" value="Genomic_DNA"/>
</dbReference>
<dbReference type="GO" id="GO:0051666">
    <property type="term" value="P:actin cortical patch localization"/>
    <property type="evidence" value="ECO:0007669"/>
    <property type="project" value="TreeGrafter"/>
</dbReference>
<evidence type="ECO:0000259" key="4">
    <source>
        <dbReference type="PROSITE" id="PS50179"/>
    </source>
</evidence>
<dbReference type="GO" id="GO:0015031">
    <property type="term" value="P:protein transport"/>
    <property type="evidence" value="ECO:0007669"/>
    <property type="project" value="UniProtKB-KW"/>
</dbReference>
<dbReference type="CDD" id="cd16980">
    <property type="entry name" value="VHS_Lsb5"/>
    <property type="match status" value="1"/>
</dbReference>
<keyword evidence="6" id="KW-1185">Reference proteome</keyword>
<dbReference type="Proteomes" id="UP000789342">
    <property type="component" value="Unassembled WGS sequence"/>
</dbReference>
<evidence type="ECO:0000256" key="3">
    <source>
        <dbReference type="SAM" id="MobiDB-lite"/>
    </source>
</evidence>
<dbReference type="GO" id="GO:0043130">
    <property type="term" value="F:ubiquitin binding"/>
    <property type="evidence" value="ECO:0007669"/>
    <property type="project" value="InterPro"/>
</dbReference>
<protein>
    <submittedName>
        <fullName evidence="5">1963_t:CDS:1</fullName>
    </submittedName>
</protein>
<keyword evidence="2" id="KW-0653">Protein transport</keyword>
<keyword evidence="1" id="KW-0813">Transport</keyword>